<comment type="caution">
    <text evidence="2">The sequence shown here is derived from an EMBL/GenBank/DDBJ whole genome shotgun (WGS) entry which is preliminary data.</text>
</comment>
<dbReference type="PANTHER" id="PTHR45138:SF9">
    <property type="entry name" value="DIGUANYLATE CYCLASE DGCM-RELATED"/>
    <property type="match status" value="1"/>
</dbReference>
<feature type="domain" description="GGDEF" evidence="1">
    <location>
        <begin position="177"/>
        <end position="314"/>
    </location>
</feature>
<dbReference type="InterPro" id="IPR043128">
    <property type="entry name" value="Rev_trsase/Diguanyl_cyclase"/>
</dbReference>
<keyword evidence="2" id="KW-0548">Nucleotidyltransferase</keyword>
<protein>
    <submittedName>
        <fullName evidence="2">Diguanylate cyclase</fullName>
        <ecNumber evidence="2">2.7.7.65</ecNumber>
    </submittedName>
</protein>
<dbReference type="EMBL" id="JAYGHT010000190">
    <property type="protein sequence ID" value="MEA5522535.1"/>
    <property type="molecule type" value="Genomic_DNA"/>
</dbReference>
<dbReference type="InterPro" id="IPR011006">
    <property type="entry name" value="CheY-like_superfamily"/>
</dbReference>
<accession>A0ABU5U647</accession>
<dbReference type="PROSITE" id="PS50887">
    <property type="entry name" value="GGDEF"/>
    <property type="match status" value="1"/>
</dbReference>
<dbReference type="InterPro" id="IPR029787">
    <property type="entry name" value="Nucleotide_cyclase"/>
</dbReference>
<proteinExistence type="predicted"/>
<dbReference type="SUPFAM" id="SSF55073">
    <property type="entry name" value="Nucleotide cyclase"/>
    <property type="match status" value="1"/>
</dbReference>
<dbReference type="Gene3D" id="3.30.70.270">
    <property type="match status" value="1"/>
</dbReference>
<keyword evidence="2" id="KW-0808">Transferase</keyword>
<dbReference type="SMART" id="SM00267">
    <property type="entry name" value="GGDEF"/>
    <property type="match status" value="1"/>
</dbReference>
<evidence type="ECO:0000259" key="1">
    <source>
        <dbReference type="PROSITE" id="PS50887"/>
    </source>
</evidence>
<dbReference type="GO" id="GO:0052621">
    <property type="term" value="F:diguanylate cyclase activity"/>
    <property type="evidence" value="ECO:0007669"/>
    <property type="project" value="UniProtKB-EC"/>
</dbReference>
<dbReference type="PANTHER" id="PTHR45138">
    <property type="entry name" value="REGULATORY COMPONENTS OF SENSORY TRANSDUCTION SYSTEM"/>
    <property type="match status" value="1"/>
</dbReference>
<evidence type="ECO:0000313" key="3">
    <source>
        <dbReference type="Proteomes" id="UP001301728"/>
    </source>
</evidence>
<dbReference type="InterPro" id="IPR000160">
    <property type="entry name" value="GGDEF_dom"/>
</dbReference>
<reference evidence="2 3" key="1">
    <citation type="submission" date="2023-12" db="EMBL/GenBank/DDBJ databases">
        <title>Baltic Sea Cyanobacteria.</title>
        <authorList>
            <person name="Delbaje E."/>
            <person name="Fewer D.P."/>
            <person name="Shishido T.K."/>
        </authorList>
    </citation>
    <scope>NUCLEOTIDE SEQUENCE [LARGE SCALE GENOMIC DNA]</scope>
    <source>
        <strain evidence="2 3">CCNP 1315</strain>
    </source>
</reference>
<sequence>MNNTLLLLIAHKENCRLLVELLEHHYQMIWGDNEQALEEPFDLCLLDGIMLKKYYQYIQSQRTVLEPIFLPFLLITPRQQAKHLTDQVWKSVDEVIFSPIEKPELFLRIEGLMRVRRMSLQLQEKIEQEHLINQKLEAKNKTLLTLATLDGLTQIPNRRSFDEMLNQEWLRLCREQQSLFLILCDIDCFKTYNDTFGHLAGDECLIKVAQTLHQVIRRPADLVARYGGEEFGVILPNTSAQGAIHMAQRIQAAIQTLALPHSASEISAFVTLSIGVSGGIPCCEASPVTLIKIADQALYQAKIEGRNRFLLKPLKSE</sequence>
<dbReference type="CDD" id="cd01949">
    <property type="entry name" value="GGDEF"/>
    <property type="match status" value="1"/>
</dbReference>
<evidence type="ECO:0000313" key="2">
    <source>
        <dbReference type="EMBL" id="MEA5522535.1"/>
    </source>
</evidence>
<dbReference type="RefSeq" id="WP_323275698.1">
    <property type="nucleotide sequence ID" value="NZ_JAYGHT010000190.1"/>
</dbReference>
<keyword evidence="3" id="KW-1185">Reference proteome</keyword>
<dbReference type="EC" id="2.7.7.65" evidence="2"/>
<gene>
    <name evidence="2" type="ORF">VB854_26735</name>
</gene>
<dbReference type="InterPro" id="IPR050469">
    <property type="entry name" value="Diguanylate_Cyclase"/>
</dbReference>
<name>A0ABU5U647_9CYAN</name>
<dbReference type="SUPFAM" id="SSF52172">
    <property type="entry name" value="CheY-like"/>
    <property type="match status" value="1"/>
</dbReference>
<dbReference type="NCBIfam" id="TIGR00254">
    <property type="entry name" value="GGDEF"/>
    <property type="match status" value="1"/>
</dbReference>
<organism evidence="2 3">
    <name type="scientific">Limnoraphis robusta CCNP1315</name>
    <dbReference type="NCBI Taxonomy" id="3110306"/>
    <lineage>
        <taxon>Bacteria</taxon>
        <taxon>Bacillati</taxon>
        <taxon>Cyanobacteriota</taxon>
        <taxon>Cyanophyceae</taxon>
        <taxon>Oscillatoriophycideae</taxon>
        <taxon>Oscillatoriales</taxon>
        <taxon>Sirenicapillariaceae</taxon>
        <taxon>Limnoraphis</taxon>
    </lineage>
</organism>
<dbReference type="Proteomes" id="UP001301728">
    <property type="component" value="Unassembled WGS sequence"/>
</dbReference>
<dbReference type="Pfam" id="PF00990">
    <property type="entry name" value="GGDEF"/>
    <property type="match status" value="1"/>
</dbReference>